<dbReference type="InterPro" id="IPR050528">
    <property type="entry name" value="L-type_Lectin-RKs"/>
</dbReference>
<evidence type="ECO:0000313" key="21">
    <source>
        <dbReference type="RefSeq" id="XP_010905474.1"/>
    </source>
</evidence>
<dbReference type="InterPro" id="IPR008271">
    <property type="entry name" value="Ser/Thr_kinase_AS"/>
</dbReference>
<keyword evidence="7 18" id="KW-0732">Signal</keyword>
<evidence type="ECO:0000256" key="4">
    <source>
        <dbReference type="ARBA" id="ARBA00022475"/>
    </source>
</evidence>
<dbReference type="Gene3D" id="1.10.510.10">
    <property type="entry name" value="Transferase(Phosphotransferase) domain 1"/>
    <property type="match status" value="1"/>
</dbReference>
<sequence length="674" mass="74959">MASCNSRSLHILSLLILLLSVSIPLASPLSFNFTGDELKNLIFSNDAYSDGRSIHLTQNQANTSLNGSFGSATYSKAVPLWDEASGMRASFTTNFILSINDLGNLQNSGGLAFFLSTFPFVQDASMSGGGMFGLFKRNGSEADNKVVAVEFGTFWDAEYADARFNHMGIAICSIVSNFSTDLYPKTTGTEQFIASVSYNAITQNLSVFLGDVSISERKWSLFYVVDLRKYLPENVSIGFSASTGNLSETYTIHSWDFNSSNLFSRHLAPSPAPSPSIGNFEAKQKGKMRLVVKLAIGIGIFVCVLVLVLFVAWHKRASGGMEEEEEMALELSINNAFKRGGGPKKFSYGALAIATRNFAKEAKLGEGGFGEVYKGVLHDTKQEVAIKRISRNSRQGKKEYISEVTIISRLRHRNLVQLIGYCHERGDLLLVYEYMPNKSLDYHLYSEERLLTWPQRYEIAFGLASALLYLHEEWEQCVVHRDVKPSNVMLDSGFQAKLGDFGLARLVDHDANMHTTDAAGTRGYIAPEYATTGKASKESDVYSFGVVILEIACGRKSIDLKEEEDRVNLVEWVWELYGKNMCLTAVDKRLKMEFDERQMVRFMIVGLWCIHPDYNLRPSIRQAINVLKFDGPLPDLPSKMPVAMYLSPMDTPNLILASSSSSRVSINSKVPTQT</sequence>
<feature type="chain" id="PRO_5027109400" evidence="18">
    <location>
        <begin position="29"/>
        <end position="674"/>
    </location>
</feature>
<dbReference type="FunFam" id="3.30.200.20:FF:000168">
    <property type="entry name" value="L-type lectin-domain containing receptor kinase IX.1"/>
    <property type="match status" value="1"/>
</dbReference>
<comment type="similarity">
    <text evidence="2">In the N-terminal section; belongs to the leguminous lectin family.</text>
</comment>
<dbReference type="Proteomes" id="UP000504607">
    <property type="component" value="Unplaced"/>
</dbReference>
<keyword evidence="4" id="KW-1003">Cell membrane</keyword>
<dbReference type="InterPro" id="IPR013320">
    <property type="entry name" value="ConA-like_dom_sf"/>
</dbReference>
<feature type="domain" description="Protein kinase" evidence="19">
    <location>
        <begin position="358"/>
        <end position="614"/>
    </location>
</feature>
<keyword evidence="15" id="KW-0325">Glycoprotein</keyword>
<dbReference type="SUPFAM" id="SSF49899">
    <property type="entry name" value="Concanavalin A-like lectins/glucanases"/>
    <property type="match status" value="1"/>
</dbReference>
<dbReference type="InterPro" id="IPR017441">
    <property type="entry name" value="Protein_kinase_ATP_BS"/>
</dbReference>
<dbReference type="GeneID" id="105032665"/>
<comment type="subcellular location">
    <subcellularLocation>
        <location evidence="1">Cell membrane</location>
        <topology evidence="1">Single-pass type I membrane protein</topology>
    </subcellularLocation>
</comment>
<evidence type="ECO:0000256" key="10">
    <source>
        <dbReference type="ARBA" id="ARBA00022777"/>
    </source>
</evidence>
<keyword evidence="14 21" id="KW-0675">Receptor</keyword>
<dbReference type="AlphaFoldDB" id="A0A6I9Q9J3"/>
<evidence type="ECO:0000256" key="5">
    <source>
        <dbReference type="ARBA" id="ARBA00022679"/>
    </source>
</evidence>
<organism evidence="20 21">
    <name type="scientific">Elaeis guineensis var. tenera</name>
    <name type="common">Oil palm</name>
    <dbReference type="NCBI Taxonomy" id="51953"/>
    <lineage>
        <taxon>Eukaryota</taxon>
        <taxon>Viridiplantae</taxon>
        <taxon>Streptophyta</taxon>
        <taxon>Embryophyta</taxon>
        <taxon>Tracheophyta</taxon>
        <taxon>Spermatophyta</taxon>
        <taxon>Magnoliopsida</taxon>
        <taxon>Liliopsida</taxon>
        <taxon>Arecaceae</taxon>
        <taxon>Arecoideae</taxon>
        <taxon>Cocoseae</taxon>
        <taxon>Elaeidinae</taxon>
        <taxon>Elaeis</taxon>
    </lineage>
</organism>
<accession>A0A6I9Q9J3</accession>
<keyword evidence="10 21" id="KW-0418">Kinase</keyword>
<evidence type="ECO:0000256" key="14">
    <source>
        <dbReference type="ARBA" id="ARBA00023170"/>
    </source>
</evidence>
<protein>
    <submittedName>
        <fullName evidence="21">L-type lectin-domain containing receptor kinase IX.1</fullName>
    </submittedName>
</protein>
<feature type="transmembrane region" description="Helical" evidence="17">
    <location>
        <begin position="290"/>
        <end position="313"/>
    </location>
</feature>
<evidence type="ECO:0000256" key="6">
    <source>
        <dbReference type="ARBA" id="ARBA00022692"/>
    </source>
</evidence>
<dbReference type="CDD" id="cd14066">
    <property type="entry name" value="STKc_IRAK"/>
    <property type="match status" value="1"/>
</dbReference>
<keyword evidence="20" id="KW-1185">Reference proteome</keyword>
<keyword evidence="12 17" id="KW-1133">Transmembrane helix</keyword>
<dbReference type="GO" id="GO:0002229">
    <property type="term" value="P:defense response to oomycetes"/>
    <property type="evidence" value="ECO:0007669"/>
    <property type="project" value="UniProtKB-ARBA"/>
</dbReference>
<dbReference type="FunFam" id="1.10.510.10:FF:000240">
    <property type="entry name" value="Lectin-domain containing receptor kinase A4.3"/>
    <property type="match status" value="1"/>
</dbReference>
<evidence type="ECO:0000256" key="9">
    <source>
        <dbReference type="ARBA" id="ARBA00022741"/>
    </source>
</evidence>
<evidence type="ECO:0000256" key="12">
    <source>
        <dbReference type="ARBA" id="ARBA00022989"/>
    </source>
</evidence>
<comment type="similarity">
    <text evidence="3">In the C-terminal section; belongs to the protein kinase superfamily. Ser/Thr protein kinase family.</text>
</comment>
<feature type="signal peptide" evidence="18">
    <location>
        <begin position="1"/>
        <end position="28"/>
    </location>
</feature>
<dbReference type="PROSITE" id="PS00108">
    <property type="entry name" value="PROTEIN_KINASE_ST"/>
    <property type="match status" value="1"/>
</dbReference>
<dbReference type="SUPFAM" id="SSF56112">
    <property type="entry name" value="Protein kinase-like (PK-like)"/>
    <property type="match status" value="1"/>
</dbReference>
<dbReference type="PROSITE" id="PS00107">
    <property type="entry name" value="PROTEIN_KINASE_ATP"/>
    <property type="match status" value="1"/>
</dbReference>
<dbReference type="GO" id="GO:0005524">
    <property type="term" value="F:ATP binding"/>
    <property type="evidence" value="ECO:0007669"/>
    <property type="project" value="UniProtKB-UniRule"/>
</dbReference>
<evidence type="ECO:0000313" key="20">
    <source>
        <dbReference type="Proteomes" id="UP000504607"/>
    </source>
</evidence>
<evidence type="ECO:0000256" key="18">
    <source>
        <dbReference type="SAM" id="SignalP"/>
    </source>
</evidence>
<dbReference type="InterPro" id="IPR011009">
    <property type="entry name" value="Kinase-like_dom_sf"/>
</dbReference>
<dbReference type="Pfam" id="PF00139">
    <property type="entry name" value="Lectin_legB"/>
    <property type="match status" value="1"/>
</dbReference>
<name>A0A6I9Q9J3_ELAGV</name>
<dbReference type="GO" id="GO:0004672">
    <property type="term" value="F:protein kinase activity"/>
    <property type="evidence" value="ECO:0007669"/>
    <property type="project" value="InterPro"/>
</dbReference>
<feature type="binding site" evidence="16">
    <location>
        <position position="387"/>
    </location>
    <ligand>
        <name>ATP</name>
        <dbReference type="ChEBI" id="CHEBI:30616"/>
    </ligand>
</feature>
<evidence type="ECO:0000256" key="7">
    <source>
        <dbReference type="ARBA" id="ARBA00022729"/>
    </source>
</evidence>
<dbReference type="PANTHER" id="PTHR27007">
    <property type="match status" value="1"/>
</dbReference>
<dbReference type="Gene3D" id="2.60.120.200">
    <property type="match status" value="1"/>
</dbReference>
<evidence type="ECO:0000256" key="8">
    <source>
        <dbReference type="ARBA" id="ARBA00022734"/>
    </source>
</evidence>
<dbReference type="RefSeq" id="XP_010905474.1">
    <property type="nucleotide sequence ID" value="XM_010907172.3"/>
</dbReference>
<evidence type="ECO:0000256" key="2">
    <source>
        <dbReference type="ARBA" id="ARBA00008536"/>
    </source>
</evidence>
<dbReference type="CDD" id="cd06899">
    <property type="entry name" value="lectin_legume_LecRK_Arcelin_ConA"/>
    <property type="match status" value="1"/>
</dbReference>
<dbReference type="OrthoDB" id="4062651at2759"/>
<keyword evidence="5" id="KW-0808">Transferase</keyword>
<dbReference type="InterPro" id="IPR001220">
    <property type="entry name" value="Legume_lectin_dom"/>
</dbReference>
<evidence type="ECO:0000256" key="3">
    <source>
        <dbReference type="ARBA" id="ARBA00010217"/>
    </source>
</evidence>
<evidence type="ECO:0000256" key="13">
    <source>
        <dbReference type="ARBA" id="ARBA00023136"/>
    </source>
</evidence>
<dbReference type="PROSITE" id="PS50011">
    <property type="entry name" value="PROTEIN_KINASE_DOM"/>
    <property type="match status" value="1"/>
</dbReference>
<dbReference type="KEGG" id="egu:105032665"/>
<dbReference type="GO" id="GO:0030246">
    <property type="term" value="F:carbohydrate binding"/>
    <property type="evidence" value="ECO:0007669"/>
    <property type="project" value="UniProtKB-KW"/>
</dbReference>
<evidence type="ECO:0000256" key="16">
    <source>
        <dbReference type="PROSITE-ProRule" id="PRU10141"/>
    </source>
</evidence>
<dbReference type="Pfam" id="PF00069">
    <property type="entry name" value="Pkinase"/>
    <property type="match status" value="1"/>
</dbReference>
<gene>
    <name evidence="21" type="primary">LOC105032665</name>
</gene>
<dbReference type="Gene3D" id="3.30.200.20">
    <property type="entry name" value="Phosphorylase Kinase, domain 1"/>
    <property type="match status" value="1"/>
</dbReference>
<evidence type="ECO:0000256" key="15">
    <source>
        <dbReference type="ARBA" id="ARBA00023180"/>
    </source>
</evidence>
<dbReference type="InterPro" id="IPR000719">
    <property type="entry name" value="Prot_kinase_dom"/>
</dbReference>
<reference evidence="21" key="1">
    <citation type="submission" date="2025-08" db="UniProtKB">
        <authorList>
            <consortium name="RefSeq"/>
        </authorList>
    </citation>
    <scope>IDENTIFICATION</scope>
</reference>
<keyword evidence="8" id="KW-0430">Lectin</keyword>
<evidence type="ECO:0000256" key="11">
    <source>
        <dbReference type="ARBA" id="ARBA00022840"/>
    </source>
</evidence>
<evidence type="ECO:0000256" key="17">
    <source>
        <dbReference type="SAM" id="Phobius"/>
    </source>
</evidence>
<keyword evidence="11 16" id="KW-0067">ATP-binding</keyword>
<evidence type="ECO:0000256" key="1">
    <source>
        <dbReference type="ARBA" id="ARBA00004251"/>
    </source>
</evidence>
<keyword evidence="13 17" id="KW-0472">Membrane</keyword>
<keyword evidence="9 16" id="KW-0547">Nucleotide-binding</keyword>
<dbReference type="GO" id="GO:0005886">
    <property type="term" value="C:plasma membrane"/>
    <property type="evidence" value="ECO:0007669"/>
    <property type="project" value="UniProtKB-SubCell"/>
</dbReference>
<dbReference type="InParanoid" id="A0A6I9Q9J3"/>
<dbReference type="SMART" id="SM00220">
    <property type="entry name" value="S_TKc"/>
    <property type="match status" value="1"/>
</dbReference>
<evidence type="ECO:0000259" key="19">
    <source>
        <dbReference type="PROSITE" id="PS50011"/>
    </source>
</evidence>
<proteinExistence type="inferred from homology"/>
<keyword evidence="6 17" id="KW-0812">Transmembrane</keyword>